<accession>A0A1I7TTS5</accession>
<keyword evidence="2" id="KW-1185">Reference proteome</keyword>
<sequence length="72" mass="8297">MQNSSSFKEIKTATEALMATMPKFNGENDDLSFIHFVENSNSNQMSLSDTERCEDQMETRSLKNPKNFIYHS</sequence>
<feature type="compositionally biased region" description="Basic and acidic residues" evidence="1">
    <location>
        <begin position="49"/>
        <end position="61"/>
    </location>
</feature>
<evidence type="ECO:0000256" key="1">
    <source>
        <dbReference type="SAM" id="MobiDB-lite"/>
    </source>
</evidence>
<name>A0A1I7TTS5_9PELO</name>
<feature type="region of interest" description="Disordered" evidence="1">
    <location>
        <begin position="44"/>
        <end position="72"/>
    </location>
</feature>
<evidence type="ECO:0000313" key="2">
    <source>
        <dbReference type="Proteomes" id="UP000095282"/>
    </source>
</evidence>
<dbReference type="AlphaFoldDB" id="A0A1I7TTS5"/>
<evidence type="ECO:0000313" key="3">
    <source>
        <dbReference type="WBParaSite" id="Csp11.Scaffold629.g11702.t1"/>
    </source>
</evidence>
<reference evidence="3" key="1">
    <citation type="submission" date="2016-11" db="UniProtKB">
        <authorList>
            <consortium name="WormBaseParasite"/>
        </authorList>
    </citation>
    <scope>IDENTIFICATION</scope>
</reference>
<dbReference type="WBParaSite" id="Csp11.Scaffold629.g11702.t1">
    <property type="protein sequence ID" value="Csp11.Scaffold629.g11702.t1"/>
    <property type="gene ID" value="Csp11.Scaffold629.g11702"/>
</dbReference>
<protein>
    <submittedName>
        <fullName evidence="3">Uncharacterized protein</fullName>
    </submittedName>
</protein>
<proteinExistence type="predicted"/>
<dbReference type="Proteomes" id="UP000095282">
    <property type="component" value="Unplaced"/>
</dbReference>
<organism evidence="2 3">
    <name type="scientific">Caenorhabditis tropicalis</name>
    <dbReference type="NCBI Taxonomy" id="1561998"/>
    <lineage>
        <taxon>Eukaryota</taxon>
        <taxon>Metazoa</taxon>
        <taxon>Ecdysozoa</taxon>
        <taxon>Nematoda</taxon>
        <taxon>Chromadorea</taxon>
        <taxon>Rhabditida</taxon>
        <taxon>Rhabditina</taxon>
        <taxon>Rhabditomorpha</taxon>
        <taxon>Rhabditoidea</taxon>
        <taxon>Rhabditidae</taxon>
        <taxon>Peloderinae</taxon>
        <taxon>Caenorhabditis</taxon>
    </lineage>
</organism>